<accession>A0AAE1BD68</accession>
<evidence type="ECO:0000256" key="1">
    <source>
        <dbReference type="ARBA" id="ARBA00022448"/>
    </source>
</evidence>
<feature type="transmembrane region" description="Helical" evidence="2">
    <location>
        <begin position="20"/>
        <end position="47"/>
    </location>
</feature>
<keyword evidence="2" id="KW-0812">Transmembrane</keyword>
<keyword evidence="4" id="KW-1185">Reference proteome</keyword>
<comment type="caution">
    <text evidence="3">The sequence shown here is derived from an EMBL/GenBank/DDBJ whole genome shotgun (WGS) entry which is preliminary data.</text>
</comment>
<protein>
    <submittedName>
        <fullName evidence="3">Uncharacterized protein</fullName>
    </submittedName>
</protein>
<sequence length="105" mass="11458">MPGLVPPVVAYHLLGKSGAILIMVMVLMAVTSTGSSEIMAVTSIIIYDIYALNLKQYVACATREATLEVAHFIRINEKPTPATQSAHEAIRHCLVLPQPKYRPLV</sequence>
<gene>
    <name evidence="3" type="ORF">RRG08_000319</name>
</gene>
<name>A0AAE1BD68_9GAST</name>
<dbReference type="PANTHER" id="PTHR46154">
    <property type="match status" value="1"/>
</dbReference>
<keyword evidence="1" id="KW-0813">Transport</keyword>
<dbReference type="InterPro" id="IPR031155">
    <property type="entry name" value="DUR"/>
</dbReference>
<evidence type="ECO:0000313" key="4">
    <source>
        <dbReference type="Proteomes" id="UP001283361"/>
    </source>
</evidence>
<dbReference type="Proteomes" id="UP001283361">
    <property type="component" value="Unassembled WGS sequence"/>
</dbReference>
<dbReference type="GO" id="GO:0015204">
    <property type="term" value="F:urea transmembrane transporter activity"/>
    <property type="evidence" value="ECO:0007669"/>
    <property type="project" value="InterPro"/>
</dbReference>
<dbReference type="AlphaFoldDB" id="A0AAE1BD68"/>
<organism evidence="3 4">
    <name type="scientific">Elysia crispata</name>
    <name type="common">lettuce slug</name>
    <dbReference type="NCBI Taxonomy" id="231223"/>
    <lineage>
        <taxon>Eukaryota</taxon>
        <taxon>Metazoa</taxon>
        <taxon>Spiralia</taxon>
        <taxon>Lophotrochozoa</taxon>
        <taxon>Mollusca</taxon>
        <taxon>Gastropoda</taxon>
        <taxon>Heterobranchia</taxon>
        <taxon>Euthyneura</taxon>
        <taxon>Panpulmonata</taxon>
        <taxon>Sacoglossa</taxon>
        <taxon>Placobranchoidea</taxon>
        <taxon>Plakobranchidae</taxon>
        <taxon>Elysia</taxon>
    </lineage>
</organism>
<dbReference type="GO" id="GO:0005886">
    <property type="term" value="C:plasma membrane"/>
    <property type="evidence" value="ECO:0007669"/>
    <property type="project" value="TreeGrafter"/>
</dbReference>
<evidence type="ECO:0000313" key="3">
    <source>
        <dbReference type="EMBL" id="KAK3803381.1"/>
    </source>
</evidence>
<proteinExistence type="predicted"/>
<dbReference type="InterPro" id="IPR038377">
    <property type="entry name" value="Na/Glc_symporter_sf"/>
</dbReference>
<dbReference type="PANTHER" id="PTHR46154:SF4">
    <property type="entry name" value="UREA ACTIVE TRANSPORTER"/>
    <property type="match status" value="1"/>
</dbReference>
<reference evidence="3" key="1">
    <citation type="journal article" date="2023" name="G3 (Bethesda)">
        <title>A reference genome for the long-term kleptoplast-retaining sea slug Elysia crispata morphotype clarki.</title>
        <authorList>
            <person name="Eastman K.E."/>
            <person name="Pendleton A.L."/>
            <person name="Shaikh M.A."/>
            <person name="Suttiyut T."/>
            <person name="Ogas R."/>
            <person name="Tomko P."/>
            <person name="Gavelis G."/>
            <person name="Widhalm J.R."/>
            <person name="Wisecaver J.H."/>
        </authorList>
    </citation>
    <scope>NUCLEOTIDE SEQUENCE</scope>
    <source>
        <strain evidence="3">ECLA1</strain>
    </source>
</reference>
<keyword evidence="2" id="KW-0472">Membrane</keyword>
<evidence type="ECO:0000256" key="2">
    <source>
        <dbReference type="SAM" id="Phobius"/>
    </source>
</evidence>
<dbReference type="Gene3D" id="1.20.1730.10">
    <property type="entry name" value="Sodium/glucose cotransporter"/>
    <property type="match status" value="1"/>
</dbReference>
<keyword evidence="2" id="KW-1133">Transmembrane helix</keyword>
<dbReference type="EMBL" id="JAWDGP010000145">
    <property type="protein sequence ID" value="KAK3803381.1"/>
    <property type="molecule type" value="Genomic_DNA"/>
</dbReference>